<proteinExistence type="predicted"/>
<protein>
    <submittedName>
        <fullName evidence="2">XRE family transcriptional regulator</fullName>
    </submittedName>
</protein>
<evidence type="ECO:0000313" key="2">
    <source>
        <dbReference type="EMBL" id="MEA5457318.1"/>
    </source>
</evidence>
<keyword evidence="3" id="KW-1185">Reference proteome</keyword>
<feature type="region of interest" description="Disordered" evidence="1">
    <location>
        <begin position="74"/>
        <end position="93"/>
    </location>
</feature>
<gene>
    <name evidence="2" type="ORF">SPF06_21585</name>
</gene>
<reference evidence="2 3" key="1">
    <citation type="submission" date="2023-12" db="EMBL/GenBank/DDBJ databases">
        <title>Sinomonas terricola sp. nov, isolated from litchi orchard soil in Guangdong, PR China.</title>
        <authorList>
            <person name="Jiaxin W."/>
            <person name="Yang Z."/>
            <person name="Honghui Z."/>
        </authorList>
    </citation>
    <scope>NUCLEOTIDE SEQUENCE [LARGE SCALE GENOMIC DNA]</scope>
    <source>
        <strain evidence="2 3">JGH33</strain>
    </source>
</reference>
<name>A0ABU5TCC4_9MICC</name>
<organism evidence="2 3">
    <name type="scientific">Sinomonas terricola</name>
    <dbReference type="NCBI Taxonomy" id="3110330"/>
    <lineage>
        <taxon>Bacteria</taxon>
        <taxon>Bacillati</taxon>
        <taxon>Actinomycetota</taxon>
        <taxon>Actinomycetes</taxon>
        <taxon>Micrococcales</taxon>
        <taxon>Micrococcaceae</taxon>
        <taxon>Sinomonas</taxon>
    </lineage>
</organism>
<evidence type="ECO:0000313" key="3">
    <source>
        <dbReference type="Proteomes" id="UP001304769"/>
    </source>
</evidence>
<dbReference type="Proteomes" id="UP001304769">
    <property type="component" value="Unassembled WGS sequence"/>
</dbReference>
<comment type="caution">
    <text evidence="2">The sequence shown here is derived from an EMBL/GenBank/DDBJ whole genome shotgun (WGS) entry which is preliminary data.</text>
</comment>
<sequence length="196" mass="21338">MYGDPNPPSADERRTTFFAAITGHEHAEVSGKSTNVGEMLRTAYSRPDGTVDTRAASKALKVSQRTVQRWVKGTQAPKGENLSKLQKGSRKAATTKAGRAQAVQKQKKSAFAQKGAKLTIRGNQGVPGTNVLGQTYKRFRNASLQLTPQEYQDLLDAYAEGGDSGIHAYLESEFSAKYGAGAWEMTYISEINFSEI</sequence>
<dbReference type="RefSeq" id="WP_323281230.1">
    <property type="nucleotide sequence ID" value="NZ_JAYGGQ010000026.1"/>
</dbReference>
<dbReference type="EMBL" id="JAYGGQ010000026">
    <property type="protein sequence ID" value="MEA5457318.1"/>
    <property type="molecule type" value="Genomic_DNA"/>
</dbReference>
<accession>A0ABU5TCC4</accession>
<evidence type="ECO:0000256" key="1">
    <source>
        <dbReference type="SAM" id="MobiDB-lite"/>
    </source>
</evidence>